<accession>A0AAD2CMB0</accession>
<dbReference type="Proteomes" id="UP001295423">
    <property type="component" value="Unassembled WGS sequence"/>
</dbReference>
<protein>
    <submittedName>
        <fullName evidence="2">Uncharacterized protein</fullName>
    </submittedName>
</protein>
<feature type="region of interest" description="Disordered" evidence="1">
    <location>
        <begin position="141"/>
        <end position="163"/>
    </location>
</feature>
<evidence type="ECO:0000256" key="1">
    <source>
        <dbReference type="SAM" id="MobiDB-lite"/>
    </source>
</evidence>
<feature type="region of interest" description="Disordered" evidence="1">
    <location>
        <begin position="203"/>
        <end position="232"/>
    </location>
</feature>
<comment type="caution">
    <text evidence="2">The sequence shown here is derived from an EMBL/GenBank/DDBJ whole genome shotgun (WGS) entry which is preliminary data.</text>
</comment>
<organism evidence="2 3">
    <name type="scientific">Cylindrotheca closterium</name>
    <dbReference type="NCBI Taxonomy" id="2856"/>
    <lineage>
        <taxon>Eukaryota</taxon>
        <taxon>Sar</taxon>
        <taxon>Stramenopiles</taxon>
        <taxon>Ochrophyta</taxon>
        <taxon>Bacillariophyta</taxon>
        <taxon>Bacillariophyceae</taxon>
        <taxon>Bacillariophycidae</taxon>
        <taxon>Bacillariales</taxon>
        <taxon>Bacillariaceae</taxon>
        <taxon>Cylindrotheca</taxon>
    </lineage>
</organism>
<keyword evidence="3" id="KW-1185">Reference proteome</keyword>
<dbReference type="AlphaFoldDB" id="A0AAD2CMB0"/>
<feature type="compositionally biased region" description="Basic and acidic residues" evidence="1">
    <location>
        <begin position="145"/>
        <end position="154"/>
    </location>
</feature>
<sequence>MVNTTKPIPAAQVHTKALKEFVRRGGGVMQNRWMPTEEIVKYIPKRCTIAYSQTKLSRALNTSFNFYADISQNSLDGIHAEVMKRAVVAAHGSGAGRKTKTFYLFLDRKPVREWDIPTDSRVCQEAWDAYEKTLLRKTNCPPQKKQAEGLRAEQPEEDQNSTEQGNYILTSLQHGEKEIFKADYSDIGTISNGCDAAAAREGMVPTTPPKQKPTRRIQMNSDPTIRPLPPPPYRITPMSIAYSTLTLLPANCYPVPPPGRPTVSPIPSFPNYGNTHMSSLAQSNRTCWPASCYPLPPPERLSPPVTAQNKFDEMQRLYYEKYGTTLLDKDYKQENFVEDLLKEKVSCCLTAML</sequence>
<reference evidence="2" key="1">
    <citation type="submission" date="2023-08" db="EMBL/GenBank/DDBJ databases">
        <authorList>
            <person name="Audoor S."/>
            <person name="Bilcke G."/>
        </authorList>
    </citation>
    <scope>NUCLEOTIDE SEQUENCE</scope>
</reference>
<proteinExistence type="predicted"/>
<evidence type="ECO:0000313" key="3">
    <source>
        <dbReference type="Proteomes" id="UP001295423"/>
    </source>
</evidence>
<gene>
    <name evidence="2" type="ORF">CYCCA115_LOCUS5158</name>
</gene>
<dbReference type="EMBL" id="CAKOGP040000557">
    <property type="protein sequence ID" value="CAJ1936371.1"/>
    <property type="molecule type" value="Genomic_DNA"/>
</dbReference>
<name>A0AAD2CMB0_9STRA</name>
<evidence type="ECO:0000313" key="2">
    <source>
        <dbReference type="EMBL" id="CAJ1936371.1"/>
    </source>
</evidence>